<evidence type="ECO:0000313" key="2">
    <source>
        <dbReference type="EMBL" id="KJF17059.1"/>
    </source>
</evidence>
<sequence length="105" mass="12356">MNFKGVRKFMRNDPHIRRIILAMVTFPFFMLLYLNIPMKSVRVIVLWGLYLLVFENVFRPVPEDSLPKGYKVIWRSRQGKEAGIPLGSLELFVSRIFHRSTTGTR</sequence>
<accession>A0A0D8HGT5</accession>
<comment type="caution">
    <text evidence="2">The sequence shown here is derived from an EMBL/GenBank/DDBJ whole genome shotgun (WGS) entry which is preliminary data.</text>
</comment>
<keyword evidence="1" id="KW-1133">Transmembrane helix</keyword>
<reference evidence="2 3" key="1">
    <citation type="submission" date="2015-01" db="EMBL/GenBank/DDBJ databases">
        <title>Draft genome of the acidophilic iron oxidizer Acidithrix ferrooxidans strain Py-F3.</title>
        <authorList>
            <person name="Poehlein A."/>
            <person name="Eisen S."/>
            <person name="Schloemann M."/>
            <person name="Johnson B.D."/>
            <person name="Daniel R."/>
            <person name="Muehling M."/>
        </authorList>
    </citation>
    <scope>NUCLEOTIDE SEQUENCE [LARGE SCALE GENOMIC DNA]</scope>
    <source>
        <strain evidence="2 3">Py-F3</strain>
    </source>
</reference>
<keyword evidence="1" id="KW-0472">Membrane</keyword>
<evidence type="ECO:0000313" key="3">
    <source>
        <dbReference type="Proteomes" id="UP000032360"/>
    </source>
</evidence>
<protein>
    <submittedName>
        <fullName evidence="2">Uncharacterized protein</fullName>
    </submittedName>
</protein>
<keyword evidence="1" id="KW-0812">Transmembrane</keyword>
<organism evidence="2 3">
    <name type="scientific">Acidithrix ferrooxidans</name>
    <dbReference type="NCBI Taxonomy" id="1280514"/>
    <lineage>
        <taxon>Bacteria</taxon>
        <taxon>Bacillati</taxon>
        <taxon>Actinomycetota</taxon>
        <taxon>Acidimicrobiia</taxon>
        <taxon>Acidimicrobiales</taxon>
        <taxon>Acidimicrobiaceae</taxon>
        <taxon>Acidithrix</taxon>
    </lineage>
</organism>
<dbReference type="AlphaFoldDB" id="A0A0D8HGT5"/>
<dbReference type="Proteomes" id="UP000032360">
    <property type="component" value="Unassembled WGS sequence"/>
</dbReference>
<keyword evidence="3" id="KW-1185">Reference proteome</keyword>
<dbReference type="EMBL" id="JXYS01000066">
    <property type="protein sequence ID" value="KJF17059.1"/>
    <property type="molecule type" value="Genomic_DNA"/>
</dbReference>
<proteinExistence type="predicted"/>
<feature type="transmembrane region" description="Helical" evidence="1">
    <location>
        <begin position="16"/>
        <end position="34"/>
    </location>
</feature>
<evidence type="ECO:0000256" key="1">
    <source>
        <dbReference type="SAM" id="Phobius"/>
    </source>
</evidence>
<dbReference type="STRING" id="1280514.AXFE_20550"/>
<name>A0A0D8HGT5_9ACTN</name>
<gene>
    <name evidence="2" type="ORF">AXFE_20550</name>
</gene>